<evidence type="ECO:0000256" key="13">
    <source>
        <dbReference type="ARBA" id="ARBA00033629"/>
    </source>
</evidence>
<comment type="catalytic activity">
    <reaction evidence="27">
        <text>an acetyl ester + H2O = an aliphatic alcohol + acetate + H(+)</text>
        <dbReference type="Rhea" id="RHEA:12957"/>
        <dbReference type="ChEBI" id="CHEBI:2571"/>
        <dbReference type="ChEBI" id="CHEBI:15377"/>
        <dbReference type="ChEBI" id="CHEBI:15378"/>
        <dbReference type="ChEBI" id="CHEBI:30089"/>
        <dbReference type="ChEBI" id="CHEBI:47622"/>
        <dbReference type="EC" id="3.1.1.6"/>
    </reaction>
    <physiologicalReaction direction="left-to-right" evidence="27">
        <dbReference type="Rhea" id="RHEA:12958"/>
    </physiologicalReaction>
</comment>
<comment type="subcellular location">
    <subcellularLocation>
        <location evidence="2">Secreted</location>
    </subcellularLocation>
</comment>
<dbReference type="PROSITE" id="PS00941">
    <property type="entry name" value="CARBOXYLESTERASE_B_2"/>
    <property type="match status" value="1"/>
</dbReference>
<comment type="catalytic activity">
    <reaction evidence="15">
        <text>13-octadecanoyloxy-octadecanoate + H2O = 13-hydroxy-octadecanoate + octadecanoate + H(+)</text>
        <dbReference type="Rhea" id="RHEA:52084"/>
        <dbReference type="ChEBI" id="CHEBI:15377"/>
        <dbReference type="ChEBI" id="CHEBI:15378"/>
        <dbReference type="ChEBI" id="CHEBI:25629"/>
        <dbReference type="ChEBI" id="CHEBI:136304"/>
        <dbReference type="ChEBI" id="CHEBI:136335"/>
    </reaction>
    <physiologicalReaction direction="left-to-right" evidence="15">
        <dbReference type="Rhea" id="RHEA:52085"/>
    </physiologicalReaction>
</comment>
<dbReference type="InterPro" id="IPR019819">
    <property type="entry name" value="Carboxylesterase_B_CS"/>
</dbReference>
<feature type="domain" description="Carboxylesterase type B" evidence="32">
    <location>
        <begin position="27"/>
        <end position="544"/>
    </location>
</feature>
<feature type="non-terminal residue" evidence="33">
    <location>
        <position position="1"/>
    </location>
</feature>
<evidence type="ECO:0000256" key="18">
    <source>
        <dbReference type="ARBA" id="ARBA00048386"/>
    </source>
</evidence>
<comment type="catalytic activity">
    <reaction evidence="12">
        <text>a triacylglycerol + H2O = a diacylglycerol + a fatty acid + H(+)</text>
        <dbReference type="Rhea" id="RHEA:12044"/>
        <dbReference type="ChEBI" id="CHEBI:15377"/>
        <dbReference type="ChEBI" id="CHEBI:15378"/>
        <dbReference type="ChEBI" id="CHEBI:17855"/>
        <dbReference type="ChEBI" id="CHEBI:18035"/>
        <dbReference type="ChEBI" id="CHEBI:28868"/>
        <dbReference type="EC" id="3.1.1.3"/>
    </reaction>
    <physiologicalReaction direction="left-to-right" evidence="12">
        <dbReference type="Rhea" id="RHEA:12045"/>
    </physiologicalReaction>
</comment>
<comment type="catalytic activity">
    <reaction evidence="19">
        <text>12-octadecanoyloxy-octadecanoate + H2O = 12-hydroxyoctadecanoate + octadecanoate + H(+)</text>
        <dbReference type="Rhea" id="RHEA:52080"/>
        <dbReference type="ChEBI" id="CHEBI:15377"/>
        <dbReference type="ChEBI" id="CHEBI:15378"/>
        <dbReference type="ChEBI" id="CHEBI:25629"/>
        <dbReference type="ChEBI" id="CHEBI:84201"/>
        <dbReference type="ChEBI" id="CHEBI:136330"/>
    </reaction>
    <physiologicalReaction direction="left-to-right" evidence="19">
        <dbReference type="Rhea" id="RHEA:52081"/>
    </physiologicalReaction>
</comment>
<evidence type="ECO:0000256" key="22">
    <source>
        <dbReference type="ARBA" id="ARBA00049221"/>
    </source>
</evidence>
<comment type="catalytic activity">
    <reaction evidence="16">
        <text>cholesteryl (9Z-octadecenoate) + H2O = cholesterol + (9Z)-octadecenoate + H(+)</text>
        <dbReference type="Rhea" id="RHEA:33875"/>
        <dbReference type="ChEBI" id="CHEBI:15377"/>
        <dbReference type="ChEBI" id="CHEBI:15378"/>
        <dbReference type="ChEBI" id="CHEBI:16113"/>
        <dbReference type="ChEBI" id="CHEBI:30823"/>
        <dbReference type="ChEBI" id="CHEBI:46898"/>
    </reaction>
    <physiologicalReaction direction="left-to-right" evidence="16">
        <dbReference type="Rhea" id="RHEA:33876"/>
    </physiologicalReaction>
</comment>
<evidence type="ECO:0000256" key="24">
    <source>
        <dbReference type="ARBA" id="ARBA00049296"/>
    </source>
</evidence>
<evidence type="ECO:0000256" key="6">
    <source>
        <dbReference type="ARBA" id="ARBA00022729"/>
    </source>
</evidence>
<evidence type="ECO:0000256" key="30">
    <source>
        <dbReference type="ARBA" id="ARBA00064516"/>
    </source>
</evidence>
<comment type="catalytic activity">
    <reaction evidence="17">
        <text>9-hexadecanoyloxy-octadecanoate + H2O = 9-hydroxy-octadecanoate + hexadecanoate + H(+)</text>
        <dbReference type="Rhea" id="RHEA:52052"/>
        <dbReference type="ChEBI" id="CHEBI:7896"/>
        <dbReference type="ChEBI" id="CHEBI:15377"/>
        <dbReference type="ChEBI" id="CHEBI:15378"/>
        <dbReference type="ChEBI" id="CHEBI:83670"/>
        <dbReference type="ChEBI" id="CHEBI:136286"/>
    </reaction>
    <physiologicalReaction direction="left-to-right" evidence="17">
        <dbReference type="Rhea" id="RHEA:52053"/>
    </physiologicalReaction>
</comment>
<organism evidence="33 34">
    <name type="scientific">Pycnonotus jocosus</name>
    <name type="common">Red-whiskered bulbul</name>
    <name type="synonym">Lanius jocosus</name>
    <dbReference type="NCBI Taxonomy" id="182897"/>
    <lineage>
        <taxon>Eukaryota</taxon>
        <taxon>Metazoa</taxon>
        <taxon>Chordata</taxon>
        <taxon>Craniata</taxon>
        <taxon>Vertebrata</taxon>
        <taxon>Euteleostomi</taxon>
        <taxon>Archelosauria</taxon>
        <taxon>Archosauria</taxon>
        <taxon>Dinosauria</taxon>
        <taxon>Saurischia</taxon>
        <taxon>Theropoda</taxon>
        <taxon>Coelurosauria</taxon>
        <taxon>Aves</taxon>
        <taxon>Neognathae</taxon>
        <taxon>Neoaves</taxon>
        <taxon>Telluraves</taxon>
        <taxon>Australaves</taxon>
        <taxon>Passeriformes</taxon>
        <taxon>Sylvioidea</taxon>
        <taxon>Pycnonotidae</taxon>
        <taxon>Pycnonotus</taxon>
    </lineage>
</organism>
<feature type="non-terminal residue" evidence="33">
    <location>
        <position position="556"/>
    </location>
</feature>
<evidence type="ECO:0000256" key="9">
    <source>
        <dbReference type="ARBA" id="ARBA00023098"/>
    </source>
</evidence>
<dbReference type="EC" id="3.1.1.-" evidence="31"/>
<comment type="catalytic activity">
    <reaction evidence="24">
        <text>13-(9Z-octadecenoyloxy)-octadecanoate + H2O = 13-hydroxy-octadecanoate + (9Z)-octadecenoate + H(+)</text>
        <dbReference type="Rhea" id="RHEA:52064"/>
        <dbReference type="ChEBI" id="CHEBI:15377"/>
        <dbReference type="ChEBI" id="CHEBI:15378"/>
        <dbReference type="ChEBI" id="CHEBI:30823"/>
        <dbReference type="ChEBI" id="CHEBI:136303"/>
        <dbReference type="ChEBI" id="CHEBI:136304"/>
    </reaction>
    <physiologicalReaction direction="left-to-right" evidence="24">
        <dbReference type="Rhea" id="RHEA:52065"/>
    </physiologicalReaction>
</comment>
<evidence type="ECO:0000256" key="2">
    <source>
        <dbReference type="ARBA" id="ARBA00004613"/>
    </source>
</evidence>
<evidence type="ECO:0000259" key="32">
    <source>
        <dbReference type="Pfam" id="PF00135"/>
    </source>
</evidence>
<dbReference type="InterPro" id="IPR019826">
    <property type="entry name" value="Carboxylesterase_B_AS"/>
</dbReference>
<dbReference type="InterPro" id="IPR029058">
    <property type="entry name" value="AB_hydrolase_fold"/>
</dbReference>
<keyword evidence="34" id="KW-1185">Reference proteome</keyword>
<comment type="catalytic activity">
    <reaction evidence="28">
        <text>5-(9Z-hexadecenoyloxy)-octadecanoate + H2O = 5-hydroxy-octadecanoate + (9Z)-hexadecenoate + H(+)</text>
        <dbReference type="Rhea" id="RHEA:52092"/>
        <dbReference type="ChEBI" id="CHEBI:15377"/>
        <dbReference type="ChEBI" id="CHEBI:15378"/>
        <dbReference type="ChEBI" id="CHEBI:32372"/>
        <dbReference type="ChEBI" id="CHEBI:136369"/>
        <dbReference type="ChEBI" id="CHEBI:136370"/>
    </reaction>
    <physiologicalReaction direction="left-to-right" evidence="28">
        <dbReference type="Rhea" id="RHEA:52093"/>
    </physiologicalReaction>
</comment>
<comment type="catalytic activity">
    <reaction evidence="26">
        <text>12-(9Z-hexadecenoyloxy)-octadecanoate + H2O = 12-hydroxyoctadecanoate + (9Z)-hexadecenoate + H(+)</text>
        <dbReference type="Rhea" id="RHEA:52072"/>
        <dbReference type="ChEBI" id="CHEBI:15377"/>
        <dbReference type="ChEBI" id="CHEBI:15378"/>
        <dbReference type="ChEBI" id="CHEBI:32372"/>
        <dbReference type="ChEBI" id="CHEBI:84201"/>
        <dbReference type="ChEBI" id="CHEBI:136312"/>
    </reaction>
    <physiologicalReaction direction="left-to-right" evidence="26">
        <dbReference type="Rhea" id="RHEA:52073"/>
    </physiologicalReaction>
</comment>
<dbReference type="FunFam" id="3.40.50.1820:FF:000100">
    <property type="entry name" value="Carboxylic ester hydrolase"/>
    <property type="match status" value="1"/>
</dbReference>
<comment type="subunit">
    <text evidence="30">Interacts with CLC.</text>
</comment>
<evidence type="ECO:0000256" key="16">
    <source>
        <dbReference type="ARBA" id="ARBA00047653"/>
    </source>
</evidence>
<evidence type="ECO:0000256" key="27">
    <source>
        <dbReference type="ARBA" id="ARBA00051791"/>
    </source>
</evidence>
<dbReference type="GO" id="GO:0004806">
    <property type="term" value="F:triacylglycerol lipase activity"/>
    <property type="evidence" value="ECO:0007669"/>
    <property type="project" value="UniProtKB-EC"/>
</dbReference>
<evidence type="ECO:0000256" key="3">
    <source>
        <dbReference type="ARBA" id="ARBA00005964"/>
    </source>
</evidence>
<evidence type="ECO:0000256" key="5">
    <source>
        <dbReference type="ARBA" id="ARBA00022525"/>
    </source>
</evidence>
<dbReference type="OrthoDB" id="19653at2759"/>
<comment type="catalytic activity">
    <reaction evidence="13">
        <text>a butanoate ester + H2O = an aliphatic alcohol + butanoate + H(+)</text>
        <dbReference type="Rhea" id="RHEA:47348"/>
        <dbReference type="ChEBI" id="CHEBI:2571"/>
        <dbReference type="ChEBI" id="CHEBI:15377"/>
        <dbReference type="ChEBI" id="CHEBI:15378"/>
        <dbReference type="ChEBI" id="CHEBI:17968"/>
        <dbReference type="ChEBI" id="CHEBI:50477"/>
    </reaction>
    <physiologicalReaction direction="left-to-right" evidence="13">
        <dbReference type="Rhea" id="RHEA:47349"/>
    </physiologicalReaction>
</comment>
<keyword evidence="9" id="KW-0443">Lipid metabolism</keyword>
<dbReference type="GO" id="GO:0004771">
    <property type="term" value="F:sterol ester esterase activity"/>
    <property type="evidence" value="ECO:0007669"/>
    <property type="project" value="UniProtKB-EC"/>
</dbReference>
<evidence type="ECO:0000256" key="25">
    <source>
        <dbReference type="ARBA" id="ARBA00049322"/>
    </source>
</evidence>
<evidence type="ECO:0000256" key="17">
    <source>
        <dbReference type="ARBA" id="ARBA00047863"/>
    </source>
</evidence>
<dbReference type="CDD" id="cd00312">
    <property type="entry name" value="Esterase_lipase"/>
    <property type="match status" value="1"/>
</dbReference>
<dbReference type="Proteomes" id="UP000535705">
    <property type="component" value="Unassembled WGS sequence"/>
</dbReference>
<evidence type="ECO:0000256" key="7">
    <source>
        <dbReference type="ARBA" id="ARBA00022801"/>
    </source>
</evidence>
<comment type="caution">
    <text evidence="33">The sequence shown here is derived from an EMBL/GenBank/DDBJ whole genome shotgun (WGS) entry which is preliminary data.</text>
</comment>
<comment type="catalytic activity">
    <reaction evidence="23">
        <text>1,2,3-trioctanoylglycerol + H2O = dioctanoylglycerol + octanoate + H(+)</text>
        <dbReference type="Rhea" id="RHEA:47864"/>
        <dbReference type="ChEBI" id="CHEBI:15377"/>
        <dbReference type="ChEBI" id="CHEBI:15378"/>
        <dbReference type="ChEBI" id="CHEBI:25646"/>
        <dbReference type="ChEBI" id="CHEBI:76978"/>
        <dbReference type="ChEBI" id="CHEBI:88066"/>
    </reaction>
    <physiologicalReaction direction="left-to-right" evidence="23">
        <dbReference type="Rhea" id="RHEA:47865"/>
    </physiologicalReaction>
</comment>
<dbReference type="GO" id="GO:0016042">
    <property type="term" value="P:lipid catabolic process"/>
    <property type="evidence" value="ECO:0007669"/>
    <property type="project" value="UniProtKB-KW"/>
</dbReference>
<keyword evidence="5" id="KW-0964">Secreted</keyword>
<dbReference type="Gene3D" id="3.40.50.1820">
    <property type="entry name" value="alpha/beta hydrolase"/>
    <property type="match status" value="1"/>
</dbReference>
<feature type="chain" id="PRO_5029945127" description="Carboxylic ester hydrolase" evidence="31">
    <location>
        <begin position="23"/>
        <end position="556"/>
    </location>
</feature>
<comment type="catalytic activity">
    <reaction evidence="22">
        <text>9-octadecanoyloxy-octadecanoate + H2O = 9-hydroxy-octadecanoate + octadecanoate + H(+)</text>
        <dbReference type="Rhea" id="RHEA:52096"/>
        <dbReference type="ChEBI" id="CHEBI:15377"/>
        <dbReference type="ChEBI" id="CHEBI:15378"/>
        <dbReference type="ChEBI" id="CHEBI:25629"/>
        <dbReference type="ChEBI" id="CHEBI:136286"/>
        <dbReference type="ChEBI" id="CHEBI:136373"/>
    </reaction>
    <physiologicalReaction direction="left-to-right" evidence="22">
        <dbReference type="Rhea" id="RHEA:52097"/>
    </physiologicalReaction>
</comment>
<dbReference type="EMBL" id="VWYP01003854">
    <property type="protein sequence ID" value="NXR72334.1"/>
    <property type="molecule type" value="Genomic_DNA"/>
</dbReference>
<evidence type="ECO:0000256" key="15">
    <source>
        <dbReference type="ARBA" id="ARBA00047427"/>
    </source>
</evidence>
<comment type="catalytic activity">
    <reaction evidence="1">
        <text>9-(9Z-hexadecenoyloxy)-octadecanoate + H2O = (9Z)-hexadecenoate + 9-hydroxy-octadecanoate + H(+)</text>
        <dbReference type="Rhea" id="RHEA:52068"/>
        <dbReference type="ChEBI" id="CHEBI:15377"/>
        <dbReference type="ChEBI" id="CHEBI:15378"/>
        <dbReference type="ChEBI" id="CHEBI:32372"/>
        <dbReference type="ChEBI" id="CHEBI:136286"/>
        <dbReference type="ChEBI" id="CHEBI:136309"/>
    </reaction>
    <physiologicalReaction direction="left-to-right" evidence="1">
        <dbReference type="Rhea" id="RHEA:52069"/>
    </physiologicalReaction>
</comment>
<proteinExistence type="inferred from homology"/>
<dbReference type="InterPro" id="IPR051093">
    <property type="entry name" value="Neuroligin/BSAL"/>
</dbReference>
<evidence type="ECO:0000256" key="4">
    <source>
        <dbReference type="ARBA" id="ARBA00022487"/>
    </source>
</evidence>
<gene>
    <name evidence="33" type="primary">Cel</name>
    <name evidence="33" type="ORF">PYCJOC_R00481</name>
</gene>
<evidence type="ECO:0000256" key="23">
    <source>
        <dbReference type="ARBA" id="ARBA00049290"/>
    </source>
</evidence>
<comment type="catalytic activity">
    <reaction evidence="18">
        <text>1,2,3-tri-(9Z-octadecenoyl)-glycerol + H2O = di-(9Z)-octadecenoylglycerol + (9Z)-octadecenoate + H(+)</text>
        <dbReference type="Rhea" id="RHEA:38575"/>
        <dbReference type="ChEBI" id="CHEBI:15377"/>
        <dbReference type="ChEBI" id="CHEBI:15378"/>
        <dbReference type="ChEBI" id="CHEBI:30823"/>
        <dbReference type="ChEBI" id="CHEBI:53753"/>
        <dbReference type="ChEBI" id="CHEBI:75945"/>
    </reaction>
    <physiologicalReaction direction="left-to-right" evidence="18">
        <dbReference type="Rhea" id="RHEA:38576"/>
    </physiologicalReaction>
</comment>
<feature type="signal peptide" evidence="31">
    <location>
        <begin position="1"/>
        <end position="22"/>
    </location>
</feature>
<dbReference type="GO" id="GO:0005576">
    <property type="term" value="C:extracellular region"/>
    <property type="evidence" value="ECO:0007669"/>
    <property type="project" value="UniProtKB-SubCell"/>
</dbReference>
<dbReference type="SUPFAM" id="SSF53474">
    <property type="entry name" value="alpha/beta-Hydrolases"/>
    <property type="match status" value="1"/>
</dbReference>
<keyword evidence="11" id="KW-0325">Glycoprotein</keyword>
<evidence type="ECO:0000256" key="1">
    <source>
        <dbReference type="ARBA" id="ARBA00000923"/>
    </source>
</evidence>
<accession>A0A7L2NKL8</accession>
<comment type="catalytic activity">
    <reaction evidence="21">
        <text>9-(9Z-octadecenoyloxy)-octadecanoate + H2O = 9-hydroxy-octadecanoate + (9Z)-octadecenoate + H(+)</text>
        <dbReference type="Rhea" id="RHEA:52048"/>
        <dbReference type="ChEBI" id="CHEBI:15377"/>
        <dbReference type="ChEBI" id="CHEBI:15378"/>
        <dbReference type="ChEBI" id="CHEBI:30823"/>
        <dbReference type="ChEBI" id="CHEBI:136282"/>
        <dbReference type="ChEBI" id="CHEBI:136286"/>
    </reaction>
    <physiologicalReaction direction="left-to-right" evidence="21">
        <dbReference type="Rhea" id="RHEA:52049"/>
    </physiologicalReaction>
</comment>
<evidence type="ECO:0000256" key="26">
    <source>
        <dbReference type="ARBA" id="ARBA00049428"/>
    </source>
</evidence>
<protein>
    <recommendedName>
        <fullName evidence="31">Carboxylic ester hydrolase</fullName>
        <ecNumber evidence="31">3.1.1.-</ecNumber>
    </recommendedName>
</protein>
<keyword evidence="4" id="KW-0719">Serine esterase</keyword>
<evidence type="ECO:0000256" key="11">
    <source>
        <dbReference type="ARBA" id="ARBA00023180"/>
    </source>
</evidence>
<dbReference type="AlphaFoldDB" id="A0A7L2NKL8"/>
<evidence type="ECO:0000256" key="21">
    <source>
        <dbReference type="ARBA" id="ARBA00048800"/>
    </source>
</evidence>
<evidence type="ECO:0000256" key="29">
    <source>
        <dbReference type="ARBA" id="ARBA00053019"/>
    </source>
</evidence>
<evidence type="ECO:0000256" key="19">
    <source>
        <dbReference type="ARBA" id="ARBA00048680"/>
    </source>
</evidence>
<sequence>LAMARWHILGLVLCSYLGVAWAATLGVVLTEGGFVEGESKKLGLFGSYVDIFRGIPFAAPPKRLEDPQPHPGWDGTLKATDFQKRCVQMTLTQTDIRGSEDCLYLNIWVPQGRKEISTKLPVMVYIYGGAFLVGGSQGANFLDNYLYDGEEIAVRGNVIVVTINYRLGPLGFLSTGDENLPGNYGLKDQHMAIAWVKRNIKAFGGDPDNITIFGESAGATSVSLQTLSPKNKGLFKRAISQSGVGVCSWAIQRDPLLWAKKLGEKVGCSTDNTTLLASCLRSSDPKTLTLAYHLQLTNLPMPLVHTLALSPVVDGDFLPDTPEKLFANAADIDYVAGVNDMDGHFFAGVDLPAINRPLVKVTADQVYNLIKGLTVDRGEAGANATFNIYTQSWGDKPDQEVVKKTVVQLMTDYIFLIPTQLALDLHVQNAKSAKTYSYVFSQPSRMPVYPSWVGADHADDLQYVFGKPFATPAGYWPKHRTVSKAMIAYWTNFARTGDPNQGYSDVPVSWPAYTDKSKYYLEINNKMNKNSVKQDLRSRFVTFWNSVYLKLPQVAN</sequence>
<keyword evidence="6 31" id="KW-0732">Signal</keyword>
<dbReference type="PANTHER" id="PTHR43903">
    <property type="entry name" value="NEUROLIGIN"/>
    <property type="match status" value="1"/>
</dbReference>
<keyword evidence="8" id="KW-0442">Lipid degradation</keyword>
<keyword evidence="10" id="KW-1015">Disulfide bond</keyword>
<comment type="catalytic activity">
    <reaction evidence="14">
        <text>12-hexadecanoyloxy-octadecanoate + H2O = 12-hydroxyoctadecanoate + hexadecanoate + H(+)</text>
        <dbReference type="Rhea" id="RHEA:52056"/>
        <dbReference type="ChEBI" id="CHEBI:7896"/>
        <dbReference type="ChEBI" id="CHEBI:15377"/>
        <dbReference type="ChEBI" id="CHEBI:15378"/>
        <dbReference type="ChEBI" id="CHEBI:83677"/>
        <dbReference type="ChEBI" id="CHEBI:84201"/>
    </reaction>
    <physiologicalReaction direction="left-to-right" evidence="14">
        <dbReference type="Rhea" id="RHEA:52057"/>
    </physiologicalReaction>
</comment>
<dbReference type="InterPro" id="IPR002018">
    <property type="entry name" value="CarbesteraseB"/>
</dbReference>
<comment type="similarity">
    <text evidence="3 31">Belongs to the type-B carboxylesterase/lipase family.</text>
</comment>
<evidence type="ECO:0000256" key="10">
    <source>
        <dbReference type="ARBA" id="ARBA00023157"/>
    </source>
</evidence>
<comment type="catalytic activity">
    <reaction evidence="25">
        <text>13-(9Z-hexadecenoyloxy)-octadecanoate + H2O = 13-hydroxy-octadecanoate + (9Z)-hexadecenoate + H(+)</text>
        <dbReference type="Rhea" id="RHEA:52076"/>
        <dbReference type="ChEBI" id="CHEBI:15377"/>
        <dbReference type="ChEBI" id="CHEBI:15378"/>
        <dbReference type="ChEBI" id="CHEBI:32372"/>
        <dbReference type="ChEBI" id="CHEBI:136304"/>
        <dbReference type="ChEBI" id="CHEBI:136315"/>
    </reaction>
    <physiologicalReaction direction="left-to-right" evidence="25">
        <dbReference type="Rhea" id="RHEA:52077"/>
    </physiologicalReaction>
</comment>
<evidence type="ECO:0000256" key="12">
    <source>
        <dbReference type="ARBA" id="ARBA00023369"/>
    </source>
</evidence>
<dbReference type="Pfam" id="PF00135">
    <property type="entry name" value="COesterase"/>
    <property type="match status" value="1"/>
</dbReference>
<evidence type="ECO:0000256" key="28">
    <source>
        <dbReference type="ARBA" id="ARBA00052473"/>
    </source>
</evidence>
<dbReference type="PROSITE" id="PS00122">
    <property type="entry name" value="CARBOXYLESTERASE_B_1"/>
    <property type="match status" value="1"/>
</dbReference>
<evidence type="ECO:0000256" key="31">
    <source>
        <dbReference type="RuleBase" id="RU361235"/>
    </source>
</evidence>
<evidence type="ECO:0000256" key="14">
    <source>
        <dbReference type="ARBA" id="ARBA00047368"/>
    </source>
</evidence>
<evidence type="ECO:0000313" key="34">
    <source>
        <dbReference type="Proteomes" id="UP000535705"/>
    </source>
</evidence>
<name>A0A7L2NKL8_PYCJO</name>
<keyword evidence="7 31" id="KW-0378">Hydrolase</keyword>
<evidence type="ECO:0000256" key="8">
    <source>
        <dbReference type="ARBA" id="ARBA00022963"/>
    </source>
</evidence>
<evidence type="ECO:0000313" key="33">
    <source>
        <dbReference type="EMBL" id="NXR72334.1"/>
    </source>
</evidence>
<comment type="catalytic activity">
    <reaction evidence="20">
        <text>12-(9Z-octadecenoyloxy)-octadecanoate + H2O = 12-hydroxyoctadecanoate + (9Z)-octadecenoate + H(+)</text>
        <dbReference type="Rhea" id="RHEA:52060"/>
        <dbReference type="ChEBI" id="CHEBI:15377"/>
        <dbReference type="ChEBI" id="CHEBI:15378"/>
        <dbReference type="ChEBI" id="CHEBI:30823"/>
        <dbReference type="ChEBI" id="CHEBI:84201"/>
        <dbReference type="ChEBI" id="CHEBI:136302"/>
    </reaction>
    <physiologicalReaction direction="left-to-right" evidence="20">
        <dbReference type="Rhea" id="RHEA:52061"/>
    </physiologicalReaction>
</comment>
<dbReference type="GO" id="GO:0008126">
    <property type="term" value="F:acetylesterase activity"/>
    <property type="evidence" value="ECO:0007669"/>
    <property type="project" value="UniProtKB-EC"/>
</dbReference>
<comment type="catalytic activity">
    <reaction evidence="29">
        <text>a sterol ester + H2O = a sterol + a fatty acid + H(+)</text>
        <dbReference type="Rhea" id="RHEA:10100"/>
        <dbReference type="ChEBI" id="CHEBI:15377"/>
        <dbReference type="ChEBI" id="CHEBI:15378"/>
        <dbReference type="ChEBI" id="CHEBI:15889"/>
        <dbReference type="ChEBI" id="CHEBI:28868"/>
        <dbReference type="ChEBI" id="CHEBI:35915"/>
        <dbReference type="EC" id="3.1.1.13"/>
    </reaction>
    <physiologicalReaction direction="left-to-right" evidence="29">
        <dbReference type="Rhea" id="RHEA:10101"/>
    </physiologicalReaction>
</comment>
<reference evidence="33 34" key="1">
    <citation type="submission" date="2019-09" db="EMBL/GenBank/DDBJ databases">
        <title>Bird 10,000 Genomes (B10K) Project - Family phase.</title>
        <authorList>
            <person name="Zhang G."/>
        </authorList>
    </citation>
    <scope>NUCLEOTIDE SEQUENCE [LARGE SCALE GENOMIC DNA]</scope>
    <source>
        <strain evidence="33">B10K-DU-002-42</strain>
        <tissue evidence="33">Muscle</tissue>
    </source>
</reference>
<evidence type="ECO:0000256" key="20">
    <source>
        <dbReference type="ARBA" id="ARBA00048701"/>
    </source>
</evidence>